<dbReference type="KEGG" id="atq:GH723_05840"/>
<sequence>MTDATTTDGTTPEDPTPSSDPHTDDAPAAEIIPGAEPLSVAGGPAGALVLHGFTGNPQSMRGLAEAFAAAGFTVEMPLLPGHGTSIAHMLRTDWSDWSAAAEAAYEDLAGRCESVVVAGLSMGGTLTLWLAERHPEIAGLVAVNPACPPPGSSAEVVAGLEALLESGQETMDAIGGDIADPDARELAYEQVPLRGLVSLMRNAEDVAAEVGSIRSPLLLMTSPEDHVVDPANSDHLAAHVGGEVERVTLERSYHVATLDHDKELVEEQAVAFARRVTGT</sequence>
<dbReference type="GO" id="GO:0052689">
    <property type="term" value="F:carboxylic ester hydrolase activity"/>
    <property type="evidence" value="ECO:0007669"/>
    <property type="project" value="InterPro"/>
</dbReference>
<evidence type="ECO:0000313" key="6">
    <source>
        <dbReference type="EMBL" id="QGG94668.1"/>
    </source>
</evidence>
<evidence type="ECO:0000256" key="3">
    <source>
        <dbReference type="PIRSR" id="PIRSR017388-3"/>
    </source>
</evidence>
<protein>
    <submittedName>
        <fullName evidence="6">Alpha/beta fold hydrolase</fullName>
    </submittedName>
</protein>
<dbReference type="Pfam" id="PF12146">
    <property type="entry name" value="Hydrolase_4"/>
    <property type="match status" value="1"/>
</dbReference>
<dbReference type="Gene3D" id="3.40.50.1820">
    <property type="entry name" value="alpha/beta hydrolase"/>
    <property type="match status" value="1"/>
</dbReference>
<dbReference type="PIRSF" id="PIRSF017388">
    <property type="entry name" value="Esterase_lipase"/>
    <property type="match status" value="1"/>
</dbReference>
<name>A0A5Q2RCU2_9ACTN</name>
<feature type="active site" description="Charge relay system" evidence="1">
    <location>
        <position position="254"/>
    </location>
</feature>
<dbReference type="RefSeq" id="WP_153758774.1">
    <property type="nucleotide sequence ID" value="NZ_CP045851.1"/>
</dbReference>
<keyword evidence="7" id="KW-1185">Reference proteome</keyword>
<keyword evidence="6" id="KW-0378">Hydrolase</keyword>
<gene>
    <name evidence="6" type="ORF">GH723_05840</name>
</gene>
<evidence type="ECO:0000256" key="1">
    <source>
        <dbReference type="PIRSR" id="PIRSR017388-1"/>
    </source>
</evidence>
<proteinExistence type="predicted"/>
<dbReference type="EMBL" id="CP045851">
    <property type="protein sequence ID" value="QGG94668.1"/>
    <property type="molecule type" value="Genomic_DNA"/>
</dbReference>
<accession>A0A5Q2RCU2</accession>
<dbReference type="Proteomes" id="UP000334019">
    <property type="component" value="Chromosome"/>
</dbReference>
<evidence type="ECO:0000259" key="5">
    <source>
        <dbReference type="Pfam" id="PF12146"/>
    </source>
</evidence>
<feature type="active site" description="Charge relay system" evidence="1">
    <location>
        <position position="225"/>
    </location>
</feature>
<reference evidence="6 7" key="1">
    <citation type="submission" date="2019-11" db="EMBL/GenBank/DDBJ databases">
        <authorList>
            <person name="He Y."/>
        </authorList>
    </citation>
    <scope>NUCLEOTIDE SEQUENCE [LARGE SCALE GENOMIC DNA]</scope>
    <source>
        <strain evidence="6 7">SCSIO 58843</strain>
    </source>
</reference>
<dbReference type="InterPro" id="IPR029058">
    <property type="entry name" value="AB_hydrolase_fold"/>
</dbReference>
<dbReference type="InterPro" id="IPR012354">
    <property type="entry name" value="Esterase_lipase"/>
</dbReference>
<dbReference type="AlphaFoldDB" id="A0A5Q2RCU2"/>
<evidence type="ECO:0000256" key="4">
    <source>
        <dbReference type="SAM" id="MobiDB-lite"/>
    </source>
</evidence>
<evidence type="ECO:0000313" key="7">
    <source>
        <dbReference type="Proteomes" id="UP000334019"/>
    </source>
</evidence>
<feature type="binding site" evidence="2">
    <location>
        <position position="122"/>
    </location>
    <ligand>
        <name>substrate</name>
    </ligand>
</feature>
<feature type="domain" description="Serine aminopeptidase S33" evidence="5">
    <location>
        <begin position="48"/>
        <end position="259"/>
    </location>
</feature>
<feature type="active site" description="Nucleophile" evidence="1">
    <location>
        <position position="121"/>
    </location>
</feature>
<evidence type="ECO:0000256" key="2">
    <source>
        <dbReference type="PIRSR" id="PIRSR017388-2"/>
    </source>
</evidence>
<feature type="site" description="Important for substrate specificity" evidence="3">
    <location>
        <position position="174"/>
    </location>
</feature>
<dbReference type="InterPro" id="IPR022742">
    <property type="entry name" value="Hydrolase_4"/>
</dbReference>
<feature type="region of interest" description="Disordered" evidence="4">
    <location>
        <begin position="1"/>
        <end position="29"/>
    </location>
</feature>
<organism evidence="6 7">
    <name type="scientific">Actinomarinicola tropica</name>
    <dbReference type="NCBI Taxonomy" id="2789776"/>
    <lineage>
        <taxon>Bacteria</taxon>
        <taxon>Bacillati</taxon>
        <taxon>Actinomycetota</taxon>
        <taxon>Acidimicrobiia</taxon>
        <taxon>Acidimicrobiales</taxon>
        <taxon>Iamiaceae</taxon>
        <taxon>Actinomarinicola</taxon>
    </lineage>
</organism>
<feature type="binding site" evidence="2">
    <location>
        <position position="53"/>
    </location>
    <ligand>
        <name>substrate</name>
    </ligand>
</feature>
<dbReference type="InterPro" id="IPR051044">
    <property type="entry name" value="MAG_DAG_Lipase"/>
</dbReference>
<dbReference type="PANTHER" id="PTHR11614">
    <property type="entry name" value="PHOSPHOLIPASE-RELATED"/>
    <property type="match status" value="1"/>
</dbReference>
<dbReference type="SUPFAM" id="SSF53474">
    <property type="entry name" value="alpha/beta-Hydrolases"/>
    <property type="match status" value="1"/>
</dbReference>